<evidence type="ECO:0000259" key="3">
    <source>
        <dbReference type="PROSITE" id="PS51186"/>
    </source>
</evidence>
<comment type="caution">
    <text evidence="4">The sequence shown here is derived from an EMBL/GenBank/DDBJ whole genome shotgun (WGS) entry which is preliminary data.</text>
</comment>
<keyword evidence="5" id="KW-1185">Reference proteome</keyword>
<dbReference type="PANTHER" id="PTHR43877">
    <property type="entry name" value="AMINOALKYLPHOSPHONATE N-ACETYLTRANSFERASE-RELATED-RELATED"/>
    <property type="match status" value="1"/>
</dbReference>
<evidence type="ECO:0000256" key="1">
    <source>
        <dbReference type="ARBA" id="ARBA00022679"/>
    </source>
</evidence>
<feature type="domain" description="N-acetyltransferase" evidence="3">
    <location>
        <begin position="5"/>
        <end position="149"/>
    </location>
</feature>
<dbReference type="EMBL" id="PIPQ01000009">
    <property type="protein sequence ID" value="RUO37983.1"/>
    <property type="molecule type" value="Genomic_DNA"/>
</dbReference>
<dbReference type="PROSITE" id="PS51186">
    <property type="entry name" value="GNAT"/>
    <property type="match status" value="1"/>
</dbReference>
<dbReference type="AlphaFoldDB" id="A0A432WW43"/>
<evidence type="ECO:0000313" key="5">
    <source>
        <dbReference type="Proteomes" id="UP000286976"/>
    </source>
</evidence>
<name>A0A432WW43_9GAMM</name>
<dbReference type="InterPro" id="IPR016181">
    <property type="entry name" value="Acyl_CoA_acyltransferase"/>
</dbReference>
<accession>A0A432WW43</accession>
<dbReference type="InterPro" id="IPR029069">
    <property type="entry name" value="HotDog_dom_sf"/>
</dbReference>
<gene>
    <name evidence="4" type="ORF">CWE15_10715</name>
</gene>
<organism evidence="4 5">
    <name type="scientific">Aliidiomarina taiwanensis</name>
    <dbReference type="NCBI Taxonomy" id="946228"/>
    <lineage>
        <taxon>Bacteria</taxon>
        <taxon>Pseudomonadati</taxon>
        <taxon>Pseudomonadota</taxon>
        <taxon>Gammaproteobacteria</taxon>
        <taxon>Alteromonadales</taxon>
        <taxon>Idiomarinaceae</taxon>
        <taxon>Aliidiomarina</taxon>
    </lineage>
</organism>
<dbReference type="OrthoDB" id="4305330at2"/>
<dbReference type="Gene3D" id="3.10.129.10">
    <property type="entry name" value="Hotdog Thioesterase"/>
    <property type="match status" value="1"/>
</dbReference>
<sequence length="301" mass="34041">MPKVSIVIPHTDQSFERYYELRWRVLRKPFRRPRGSEYDEYDQVGEHRMLVNEAGDAIGVGRIHFNSPEEAQIRFMAIDPDYQGYGHGVTLIYALESTALEMGAKRVIINCRDNTLGFYQRCGYELKEEANTDKNPKAEHQLVKQLSSSSYIVYRPSWCEALQKTWHQGIPISKAMGIEIYQYTGRTLELRAPLARNINVHHTMFAGSIYTLATLAGWGMVQLHLQELGLSGPIVLAEGSIEYKLPIAESPRAVCNLIDAEGDFGALREGENARLTMSVALYDGDDFAAMFTGRYVVKAPR</sequence>
<dbReference type="GO" id="GO:0016747">
    <property type="term" value="F:acyltransferase activity, transferring groups other than amino-acyl groups"/>
    <property type="evidence" value="ECO:0007669"/>
    <property type="project" value="InterPro"/>
</dbReference>
<evidence type="ECO:0000313" key="4">
    <source>
        <dbReference type="EMBL" id="RUO37983.1"/>
    </source>
</evidence>
<protein>
    <submittedName>
        <fullName evidence="4">GNAT family N-acetyltransferase</fullName>
    </submittedName>
</protein>
<dbReference type="SUPFAM" id="SSF55729">
    <property type="entry name" value="Acyl-CoA N-acyltransferases (Nat)"/>
    <property type="match status" value="1"/>
</dbReference>
<reference evidence="4 5" key="1">
    <citation type="journal article" date="2011" name="Front. Microbiol.">
        <title>Genomic signatures of strain selection and enhancement in Bacillus atrophaeus var. globigii, a historical biowarfare simulant.</title>
        <authorList>
            <person name="Gibbons H.S."/>
            <person name="Broomall S.M."/>
            <person name="McNew L.A."/>
            <person name="Daligault H."/>
            <person name="Chapman C."/>
            <person name="Bruce D."/>
            <person name="Karavis M."/>
            <person name="Krepps M."/>
            <person name="McGregor P.A."/>
            <person name="Hong C."/>
            <person name="Park K.H."/>
            <person name="Akmal A."/>
            <person name="Feldman A."/>
            <person name="Lin J.S."/>
            <person name="Chang W.E."/>
            <person name="Higgs B.W."/>
            <person name="Demirev P."/>
            <person name="Lindquist J."/>
            <person name="Liem A."/>
            <person name="Fochler E."/>
            <person name="Read T.D."/>
            <person name="Tapia R."/>
            <person name="Johnson S."/>
            <person name="Bishop-Lilly K.A."/>
            <person name="Detter C."/>
            <person name="Han C."/>
            <person name="Sozhamannan S."/>
            <person name="Rosenzweig C.N."/>
            <person name="Skowronski E.W."/>
        </authorList>
    </citation>
    <scope>NUCLEOTIDE SEQUENCE [LARGE SCALE GENOMIC DNA]</scope>
    <source>
        <strain evidence="4 5">AIT1</strain>
    </source>
</reference>
<dbReference type="SUPFAM" id="SSF54637">
    <property type="entry name" value="Thioesterase/thiol ester dehydrase-isomerase"/>
    <property type="match status" value="1"/>
</dbReference>
<dbReference type="InterPro" id="IPR000182">
    <property type="entry name" value="GNAT_dom"/>
</dbReference>
<proteinExistence type="predicted"/>
<dbReference type="Proteomes" id="UP000286976">
    <property type="component" value="Unassembled WGS sequence"/>
</dbReference>
<dbReference type="Pfam" id="PF00583">
    <property type="entry name" value="Acetyltransf_1"/>
    <property type="match status" value="1"/>
</dbReference>
<dbReference type="InterPro" id="IPR012660">
    <property type="entry name" value="YiiD_C"/>
</dbReference>
<dbReference type="RefSeq" id="WP_126758080.1">
    <property type="nucleotide sequence ID" value="NZ_PIPQ01000009.1"/>
</dbReference>
<dbReference type="Pfam" id="PF09500">
    <property type="entry name" value="YiiD_C"/>
    <property type="match status" value="1"/>
</dbReference>
<dbReference type="CDD" id="cd04301">
    <property type="entry name" value="NAT_SF"/>
    <property type="match status" value="1"/>
</dbReference>
<dbReference type="NCBIfam" id="TIGR02447">
    <property type="entry name" value="yiiD_Cterm"/>
    <property type="match status" value="1"/>
</dbReference>
<keyword evidence="2" id="KW-0012">Acyltransferase</keyword>
<dbReference type="Gene3D" id="3.40.630.30">
    <property type="match status" value="1"/>
</dbReference>
<keyword evidence="1 4" id="KW-0808">Transferase</keyword>
<evidence type="ECO:0000256" key="2">
    <source>
        <dbReference type="ARBA" id="ARBA00023315"/>
    </source>
</evidence>
<dbReference type="InterPro" id="IPR050832">
    <property type="entry name" value="Bact_Acetyltransf"/>
</dbReference>